<dbReference type="InterPro" id="IPR011989">
    <property type="entry name" value="ARM-like"/>
</dbReference>
<evidence type="ECO:0000259" key="3">
    <source>
        <dbReference type="Pfam" id="PF24714"/>
    </source>
</evidence>
<dbReference type="AlphaFoldDB" id="A0AAV0FH42"/>
<evidence type="ECO:0000313" key="5">
    <source>
        <dbReference type="Proteomes" id="UP001152523"/>
    </source>
</evidence>
<sequence>MRRSLSPIVRRELQNLEKDADSRKSAMKMRSISPIVRRELENLEKDADSRKSAMKTLKSYVKELDSKAIPLFLAQVSETNKEGGRKCASSAGEHAISLYEVLARFHGPKIVPQIGNIMSTIIKSLASSAGSFPLHQACSKVVPAIARYAMDPTTPDEKKRYIINSLAKPLSDCLLGSHEYLSSGAALCLKALVESDNWRFASNEIVNEVCQCVAGALDKHGQTNSHMALVTSLAKHNSLTVEAYARILIRSGLNILKFMNGEGNSQRRLSAVHMINSLMRHLDPRSILSEVRMVIEEMELCQSEDKMLYVRGAAFEALQTAKRIIHVEKGSSRTENDVDSVTGSNFDIQGYTKRKIMFGSGSNSPDSPESQTIDSFLGFNSSGDLSDGRRSVNRKLWRRHENGGVDVSLKDGIFSEATTGYSDIHNSESDMFSINGGDYRDGFEGFFPGIGRHRSVRSATPSPQRSRSYITPDNVAIFTTPRKLIQSLQDAQYSSSQDSPEKQSRRHKSLSACEFEWSPAEYIESCHLDVVKAENNNGDEKLVSLFNKEPQNQNSESVSSSAEDVSPEPEYESFTKVDDDQEGKEKPKADSCAPKLHQHFVRATICSLLIVLLAVFGLLWNNEQDQGYNLVPT</sequence>
<keyword evidence="2" id="KW-0472">Membrane</keyword>
<dbReference type="InterPro" id="IPR033337">
    <property type="entry name" value="TORTIFOLIA1/SINE1-2"/>
</dbReference>
<evidence type="ECO:0000256" key="2">
    <source>
        <dbReference type="SAM" id="Phobius"/>
    </source>
</evidence>
<comment type="caution">
    <text evidence="4">The sequence shown here is derived from an EMBL/GenBank/DDBJ whole genome shotgun (WGS) entry which is preliminary data.</text>
</comment>
<proteinExistence type="predicted"/>
<feature type="compositionally biased region" description="Basic and acidic residues" evidence="1">
    <location>
        <begin position="573"/>
        <end position="589"/>
    </location>
</feature>
<feature type="region of interest" description="Disordered" evidence="1">
    <location>
        <begin position="548"/>
        <end position="592"/>
    </location>
</feature>
<keyword evidence="5" id="KW-1185">Reference proteome</keyword>
<reference evidence="4" key="1">
    <citation type="submission" date="2022-07" db="EMBL/GenBank/DDBJ databases">
        <authorList>
            <person name="Macas J."/>
            <person name="Novak P."/>
            <person name="Neumann P."/>
        </authorList>
    </citation>
    <scope>NUCLEOTIDE SEQUENCE</scope>
</reference>
<evidence type="ECO:0000256" key="1">
    <source>
        <dbReference type="SAM" id="MobiDB-lite"/>
    </source>
</evidence>
<dbReference type="PANTHER" id="PTHR31355:SF4">
    <property type="entry name" value="TOG DOMAIN-CONTAINING PROTEIN"/>
    <property type="match status" value="1"/>
</dbReference>
<dbReference type="Pfam" id="PF24714">
    <property type="entry name" value="TOR1L1_N"/>
    <property type="match status" value="1"/>
</dbReference>
<feature type="compositionally biased region" description="Low complexity" evidence="1">
    <location>
        <begin position="549"/>
        <end position="564"/>
    </location>
</feature>
<dbReference type="InterPro" id="IPR057600">
    <property type="entry name" value="TORTIFOLIA1/SINE1-2_N"/>
</dbReference>
<dbReference type="Gene3D" id="1.25.10.10">
    <property type="entry name" value="Leucine-rich Repeat Variant"/>
    <property type="match status" value="1"/>
</dbReference>
<feature type="compositionally biased region" description="Polar residues" evidence="1">
    <location>
        <begin position="488"/>
        <end position="498"/>
    </location>
</feature>
<dbReference type="SUPFAM" id="SSF48371">
    <property type="entry name" value="ARM repeat"/>
    <property type="match status" value="1"/>
</dbReference>
<feature type="transmembrane region" description="Helical" evidence="2">
    <location>
        <begin position="600"/>
        <end position="620"/>
    </location>
</feature>
<dbReference type="PANTHER" id="PTHR31355">
    <property type="entry name" value="MICROTUBULE-ASSOCIATED PROTEIN TORTIFOLIA1"/>
    <property type="match status" value="1"/>
</dbReference>
<protein>
    <recommendedName>
        <fullName evidence="3">TORTIFOLIA1/SINE1-2 N-terminal domain-containing protein</fullName>
    </recommendedName>
</protein>
<dbReference type="Proteomes" id="UP001152523">
    <property type="component" value="Unassembled WGS sequence"/>
</dbReference>
<dbReference type="GO" id="GO:0005874">
    <property type="term" value="C:microtubule"/>
    <property type="evidence" value="ECO:0007669"/>
    <property type="project" value="InterPro"/>
</dbReference>
<evidence type="ECO:0000313" key="4">
    <source>
        <dbReference type="EMBL" id="CAH9134781.1"/>
    </source>
</evidence>
<feature type="domain" description="TORTIFOLIA1/SINE1-2 N-terminal" evidence="3">
    <location>
        <begin position="45"/>
        <end position="322"/>
    </location>
</feature>
<gene>
    <name evidence="4" type="ORF">CEPIT_LOCUS34005</name>
</gene>
<dbReference type="GO" id="GO:0008017">
    <property type="term" value="F:microtubule binding"/>
    <property type="evidence" value="ECO:0007669"/>
    <property type="project" value="InterPro"/>
</dbReference>
<keyword evidence="2" id="KW-1133">Transmembrane helix</keyword>
<name>A0AAV0FH42_9ASTE</name>
<accession>A0AAV0FH42</accession>
<organism evidence="4 5">
    <name type="scientific">Cuscuta epithymum</name>
    <dbReference type="NCBI Taxonomy" id="186058"/>
    <lineage>
        <taxon>Eukaryota</taxon>
        <taxon>Viridiplantae</taxon>
        <taxon>Streptophyta</taxon>
        <taxon>Embryophyta</taxon>
        <taxon>Tracheophyta</taxon>
        <taxon>Spermatophyta</taxon>
        <taxon>Magnoliopsida</taxon>
        <taxon>eudicotyledons</taxon>
        <taxon>Gunneridae</taxon>
        <taxon>Pentapetalae</taxon>
        <taxon>asterids</taxon>
        <taxon>lamiids</taxon>
        <taxon>Solanales</taxon>
        <taxon>Convolvulaceae</taxon>
        <taxon>Cuscuteae</taxon>
        <taxon>Cuscuta</taxon>
        <taxon>Cuscuta subgen. Cuscuta</taxon>
    </lineage>
</organism>
<dbReference type="InterPro" id="IPR016024">
    <property type="entry name" value="ARM-type_fold"/>
</dbReference>
<dbReference type="EMBL" id="CAMAPF010000984">
    <property type="protein sequence ID" value="CAH9134781.1"/>
    <property type="molecule type" value="Genomic_DNA"/>
</dbReference>
<feature type="region of interest" description="Disordered" evidence="1">
    <location>
        <begin position="488"/>
        <end position="507"/>
    </location>
</feature>
<keyword evidence="2" id="KW-0812">Transmembrane</keyword>